<dbReference type="RefSeq" id="WP_157898632.1">
    <property type="nucleotide sequence ID" value="NZ_CP015136.1"/>
</dbReference>
<dbReference type="KEGG" id="abac:LuPra_00376"/>
<dbReference type="SUPFAM" id="SSF52833">
    <property type="entry name" value="Thioredoxin-like"/>
    <property type="match status" value="1"/>
</dbReference>
<dbReference type="Gene3D" id="3.40.30.10">
    <property type="entry name" value="Glutaredoxin"/>
    <property type="match status" value="1"/>
</dbReference>
<proteinExistence type="predicted"/>
<dbReference type="OrthoDB" id="9806179at2"/>
<evidence type="ECO:0000313" key="2">
    <source>
        <dbReference type="Proteomes" id="UP000076079"/>
    </source>
</evidence>
<organism evidence="1 2">
    <name type="scientific">Luteitalea pratensis</name>
    <dbReference type="NCBI Taxonomy" id="1855912"/>
    <lineage>
        <taxon>Bacteria</taxon>
        <taxon>Pseudomonadati</taxon>
        <taxon>Acidobacteriota</taxon>
        <taxon>Vicinamibacteria</taxon>
        <taxon>Vicinamibacterales</taxon>
        <taxon>Vicinamibacteraceae</taxon>
        <taxon>Luteitalea</taxon>
    </lineage>
</organism>
<reference evidence="1 2" key="1">
    <citation type="journal article" date="2016" name="Genome Announc.">
        <title>First Complete Genome Sequence of a Subdivision 6 Acidobacterium Strain.</title>
        <authorList>
            <person name="Huang S."/>
            <person name="Vieira S."/>
            <person name="Bunk B."/>
            <person name="Riedel T."/>
            <person name="Sproer C."/>
            <person name="Overmann J."/>
        </authorList>
    </citation>
    <scope>NUCLEOTIDE SEQUENCE [LARGE SCALE GENOMIC DNA]</scope>
    <source>
        <strain evidence="2">DSM 100886 HEG_-6_39</strain>
    </source>
</reference>
<dbReference type="AlphaFoldDB" id="A0A143PHH9"/>
<name>A0A143PHH9_LUTPR</name>
<keyword evidence="2" id="KW-1185">Reference proteome</keyword>
<dbReference type="InterPro" id="IPR036249">
    <property type="entry name" value="Thioredoxin-like_sf"/>
</dbReference>
<reference evidence="2" key="2">
    <citation type="submission" date="2016-04" db="EMBL/GenBank/DDBJ databases">
        <title>First Complete Genome Sequence of a Subdivision 6 Acidobacterium.</title>
        <authorList>
            <person name="Huang S."/>
            <person name="Vieira S."/>
            <person name="Bunk B."/>
            <person name="Riedel T."/>
            <person name="Sproeer C."/>
            <person name="Overmann J."/>
        </authorList>
    </citation>
    <scope>NUCLEOTIDE SEQUENCE [LARGE SCALE GENOMIC DNA]</scope>
    <source>
        <strain evidence="2">DSM 100886 HEG_-6_39</strain>
    </source>
</reference>
<dbReference type="STRING" id="1855912.LuPra_00376"/>
<gene>
    <name evidence="1" type="ORF">LuPra_00376</name>
</gene>
<protein>
    <submittedName>
        <fullName evidence="1">Glutaredoxin-like domain protein</fullName>
    </submittedName>
</protein>
<dbReference type="PANTHER" id="PTHR37170:SF1">
    <property type="entry name" value="GLUTAREDOXIN-LIKE PROTEIN"/>
    <property type="match status" value="1"/>
</dbReference>
<dbReference type="PANTHER" id="PTHR37170">
    <property type="entry name" value="GLUTAREDOXIN-RELATED"/>
    <property type="match status" value="1"/>
</dbReference>
<evidence type="ECO:0000313" key="1">
    <source>
        <dbReference type="EMBL" id="AMY07209.1"/>
    </source>
</evidence>
<dbReference type="Proteomes" id="UP000076079">
    <property type="component" value="Chromosome"/>
</dbReference>
<dbReference type="EMBL" id="CP015136">
    <property type="protein sequence ID" value="AMY07209.1"/>
    <property type="molecule type" value="Genomic_DNA"/>
</dbReference>
<accession>A0A143PHH9</accession>
<sequence length="141" mass="15340">MSYFSDDEMKALTERLACMTNPVRLVLFVQAFGCETCATTTRILEDLTRANPLVTLEEKNMVLDKADVELYGIIAAPGLAIIGDRDRGLRFYGAPDGYELVSLLQGIVLASSGDSGLSEESRSLVATLTEARNLQIFSTPT</sequence>